<dbReference type="Proteomes" id="UP001204445">
    <property type="component" value="Unassembled WGS sequence"/>
</dbReference>
<gene>
    <name evidence="1" type="ORF">J2T55_002404</name>
</gene>
<evidence type="ECO:0008006" key="3">
    <source>
        <dbReference type="Google" id="ProtNLM"/>
    </source>
</evidence>
<reference evidence="1" key="1">
    <citation type="submission" date="2022-08" db="EMBL/GenBank/DDBJ databases">
        <title>Genomic Encyclopedia of Type Strains, Phase III (KMG-III): the genomes of soil and plant-associated and newly described type strains.</title>
        <authorList>
            <person name="Whitman W."/>
        </authorList>
    </citation>
    <scope>NUCLEOTIDE SEQUENCE</scope>
    <source>
        <strain evidence="1">HMT 1</strain>
    </source>
</reference>
<comment type="caution">
    <text evidence="1">The sequence shown here is derived from an EMBL/GenBank/DDBJ whole genome shotgun (WGS) entry which is preliminary data.</text>
</comment>
<accession>A0AAE3HMZ8</accession>
<dbReference type="EMBL" id="JANUCT010000021">
    <property type="protein sequence ID" value="MCS3904368.1"/>
    <property type="molecule type" value="Genomic_DNA"/>
</dbReference>
<evidence type="ECO:0000313" key="2">
    <source>
        <dbReference type="Proteomes" id="UP001204445"/>
    </source>
</evidence>
<proteinExistence type="predicted"/>
<organism evidence="1 2">
    <name type="scientific">Methylohalomonas lacus</name>
    <dbReference type="NCBI Taxonomy" id="398773"/>
    <lineage>
        <taxon>Bacteria</taxon>
        <taxon>Pseudomonadati</taxon>
        <taxon>Pseudomonadota</taxon>
        <taxon>Gammaproteobacteria</taxon>
        <taxon>Methylohalomonadales</taxon>
        <taxon>Methylohalomonadaceae</taxon>
        <taxon>Methylohalomonas</taxon>
    </lineage>
</organism>
<protein>
    <recommendedName>
        <fullName evidence="3">Phytanoyl-CoA dioxygenase</fullName>
    </recommendedName>
</protein>
<dbReference type="SUPFAM" id="SSF51197">
    <property type="entry name" value="Clavaminate synthase-like"/>
    <property type="match status" value="1"/>
</dbReference>
<keyword evidence="2" id="KW-1185">Reference proteome</keyword>
<evidence type="ECO:0000313" key="1">
    <source>
        <dbReference type="EMBL" id="MCS3904368.1"/>
    </source>
</evidence>
<dbReference type="Gene3D" id="2.60.120.620">
    <property type="entry name" value="q2cbj1_9rhob like domain"/>
    <property type="match status" value="1"/>
</dbReference>
<dbReference type="AlphaFoldDB" id="A0AAE3HMZ8"/>
<name>A0AAE3HMZ8_9GAMM</name>
<sequence length="266" mass="30134">MTSNMDKRKFSIGVNEIIEPGAIQDFQQENMQQLRQDGITVLKGIFDYETVKNARDIILNNRSLFKNTRPTPSALHLAGFHRFPELESLHTLLTCNSIILKFLKNVVNGRRIRSIGLSDITINRSQPWHKDLLRGHYRTYLDSESLDWHQSSGSVFKLLFYLQDSASLKVVPGSHLFSTPLDDDTYSEPDENTSVLSIGVECGDIAIMDIRCSHCGSPESTYATGQWDNNPRILISTAMGDVSSRLTQAMEVGNFHRLMDWMARNP</sequence>